<protein>
    <submittedName>
        <fullName evidence="2">Uncharacterized protein</fullName>
    </submittedName>
</protein>
<dbReference type="EMBL" id="LXQA010037876">
    <property type="protein sequence ID" value="MCH98537.1"/>
    <property type="molecule type" value="Genomic_DNA"/>
</dbReference>
<organism evidence="2 3">
    <name type="scientific">Trifolium medium</name>
    <dbReference type="NCBI Taxonomy" id="97028"/>
    <lineage>
        <taxon>Eukaryota</taxon>
        <taxon>Viridiplantae</taxon>
        <taxon>Streptophyta</taxon>
        <taxon>Embryophyta</taxon>
        <taxon>Tracheophyta</taxon>
        <taxon>Spermatophyta</taxon>
        <taxon>Magnoliopsida</taxon>
        <taxon>eudicotyledons</taxon>
        <taxon>Gunneridae</taxon>
        <taxon>Pentapetalae</taxon>
        <taxon>rosids</taxon>
        <taxon>fabids</taxon>
        <taxon>Fabales</taxon>
        <taxon>Fabaceae</taxon>
        <taxon>Papilionoideae</taxon>
        <taxon>50 kb inversion clade</taxon>
        <taxon>NPAAA clade</taxon>
        <taxon>Hologalegina</taxon>
        <taxon>IRL clade</taxon>
        <taxon>Trifolieae</taxon>
        <taxon>Trifolium</taxon>
    </lineage>
</organism>
<comment type="caution">
    <text evidence="2">The sequence shown here is derived from an EMBL/GenBank/DDBJ whole genome shotgun (WGS) entry which is preliminary data.</text>
</comment>
<proteinExistence type="predicted"/>
<feature type="non-terminal residue" evidence="2">
    <location>
        <position position="268"/>
    </location>
</feature>
<name>A0A392NFA9_9FABA</name>
<keyword evidence="3" id="KW-1185">Reference proteome</keyword>
<feature type="region of interest" description="Disordered" evidence="1">
    <location>
        <begin position="169"/>
        <end position="195"/>
    </location>
</feature>
<reference evidence="2 3" key="1">
    <citation type="journal article" date="2018" name="Front. Plant Sci.">
        <title>Red Clover (Trifolium pratense) and Zigzag Clover (T. medium) - A Picture of Genomic Similarities and Differences.</title>
        <authorList>
            <person name="Dluhosova J."/>
            <person name="Istvanek J."/>
            <person name="Nedelnik J."/>
            <person name="Repkova J."/>
        </authorList>
    </citation>
    <scope>NUCLEOTIDE SEQUENCE [LARGE SCALE GENOMIC DNA]</scope>
    <source>
        <strain evidence="3">cv. 10/8</strain>
        <tissue evidence="2">Leaf</tissue>
    </source>
</reference>
<dbReference type="AlphaFoldDB" id="A0A392NFA9"/>
<feature type="non-terminal residue" evidence="2">
    <location>
        <position position="1"/>
    </location>
</feature>
<accession>A0A392NFA9</accession>
<feature type="compositionally biased region" description="Low complexity" evidence="1">
    <location>
        <begin position="182"/>
        <end position="195"/>
    </location>
</feature>
<sequence length="268" mass="30891">EQYDRFRELEKRKIWAEKKFDINEEGKYKSFVEAIKDRTRGKLINPVKTINYDVVREFYANVVPVGEEAFSYSTMPRSHTSDATINIMGLLYYTSEGEDVDVARIISNEMKSIAESGVRNFSRPKCPLAFPALIIGLVTEARVNIPQYVHDRIQGSIDDAYVVRYCTGKKKRGPAPQDPEEQQPQAPEHPAAPYAYPNVDPTLQNWFYHTWDQNAANYRAMTDMHESMYKMQLQEQMMTPPEFQTYANWPRDRPHFTEGVSTAAGADD</sequence>
<evidence type="ECO:0000313" key="2">
    <source>
        <dbReference type="EMBL" id="MCH98537.1"/>
    </source>
</evidence>
<dbReference type="Proteomes" id="UP000265520">
    <property type="component" value="Unassembled WGS sequence"/>
</dbReference>
<evidence type="ECO:0000313" key="3">
    <source>
        <dbReference type="Proteomes" id="UP000265520"/>
    </source>
</evidence>
<evidence type="ECO:0000256" key="1">
    <source>
        <dbReference type="SAM" id="MobiDB-lite"/>
    </source>
</evidence>